<name>A0A917MIB9_9HYPH</name>
<evidence type="ECO:0000313" key="3">
    <source>
        <dbReference type="Proteomes" id="UP000603912"/>
    </source>
</evidence>
<keyword evidence="3" id="KW-1185">Reference proteome</keyword>
<keyword evidence="1" id="KW-1133">Transmembrane helix</keyword>
<feature type="transmembrane region" description="Helical" evidence="1">
    <location>
        <begin position="20"/>
        <end position="39"/>
    </location>
</feature>
<reference evidence="2" key="2">
    <citation type="submission" date="2020-09" db="EMBL/GenBank/DDBJ databases">
        <authorList>
            <person name="Sun Q."/>
            <person name="Zhou Y."/>
        </authorList>
    </citation>
    <scope>NUCLEOTIDE SEQUENCE</scope>
    <source>
        <strain evidence="2">CGMCC 1.12214</strain>
    </source>
</reference>
<organism evidence="2 3">
    <name type="scientific">Alsobacter metallidurans</name>
    <dbReference type="NCBI Taxonomy" id="340221"/>
    <lineage>
        <taxon>Bacteria</taxon>
        <taxon>Pseudomonadati</taxon>
        <taxon>Pseudomonadota</taxon>
        <taxon>Alphaproteobacteria</taxon>
        <taxon>Hyphomicrobiales</taxon>
        <taxon>Alsobacteraceae</taxon>
        <taxon>Alsobacter</taxon>
    </lineage>
</organism>
<proteinExistence type="predicted"/>
<accession>A0A917MIB9</accession>
<dbReference type="RefSeq" id="WP_188516299.1">
    <property type="nucleotide sequence ID" value="NZ_BMES01000001.1"/>
</dbReference>
<comment type="caution">
    <text evidence="2">The sequence shown here is derived from an EMBL/GenBank/DDBJ whole genome shotgun (WGS) entry which is preliminary data.</text>
</comment>
<dbReference type="AlphaFoldDB" id="A0A917MIB9"/>
<dbReference type="EMBL" id="BMES01000001">
    <property type="protein sequence ID" value="GGH10244.1"/>
    <property type="molecule type" value="Genomic_DNA"/>
</dbReference>
<protein>
    <submittedName>
        <fullName evidence="2">Uncharacterized protein</fullName>
    </submittedName>
</protein>
<evidence type="ECO:0000313" key="2">
    <source>
        <dbReference type="EMBL" id="GGH10244.1"/>
    </source>
</evidence>
<gene>
    <name evidence="2" type="ORF">GCM10007036_06670</name>
</gene>
<keyword evidence="1" id="KW-0472">Membrane</keyword>
<sequence length="57" mass="5950">MTQPAEWDDAGAGRRGLHVALWAGVAASLTGAGLFLWAAQGEIVFTDVVSSALAWCF</sequence>
<dbReference type="Proteomes" id="UP000603912">
    <property type="component" value="Unassembled WGS sequence"/>
</dbReference>
<keyword evidence="1" id="KW-0812">Transmembrane</keyword>
<evidence type="ECO:0000256" key="1">
    <source>
        <dbReference type="SAM" id="Phobius"/>
    </source>
</evidence>
<reference evidence="2" key="1">
    <citation type="journal article" date="2014" name="Int. J. Syst. Evol. Microbiol.">
        <title>Complete genome sequence of Corynebacterium casei LMG S-19264T (=DSM 44701T), isolated from a smear-ripened cheese.</title>
        <authorList>
            <consortium name="US DOE Joint Genome Institute (JGI-PGF)"/>
            <person name="Walter F."/>
            <person name="Albersmeier A."/>
            <person name="Kalinowski J."/>
            <person name="Ruckert C."/>
        </authorList>
    </citation>
    <scope>NUCLEOTIDE SEQUENCE</scope>
    <source>
        <strain evidence="2">CGMCC 1.12214</strain>
    </source>
</reference>